<dbReference type="AlphaFoldDB" id="G1Q6Q6"/>
<name>G1Q6Q6_MYOLU</name>
<dbReference type="EMBL" id="AAPE02027522">
    <property type="status" value="NOT_ANNOTATED_CDS"/>
    <property type="molecule type" value="Genomic_DNA"/>
</dbReference>
<keyword evidence="6" id="KW-1185">Reference proteome</keyword>
<dbReference type="SUPFAM" id="SSF52540">
    <property type="entry name" value="P-loop containing nucleoside triphosphate hydrolases"/>
    <property type="match status" value="1"/>
</dbReference>
<dbReference type="Pfam" id="PF02263">
    <property type="entry name" value="GBP"/>
    <property type="match status" value="1"/>
</dbReference>
<evidence type="ECO:0000313" key="5">
    <source>
        <dbReference type="Ensembl" id="ENSMLUP00000019389.1"/>
    </source>
</evidence>
<keyword evidence="1" id="KW-0547">Nucleotide-binding</keyword>
<keyword evidence="2" id="KW-0342">GTP-binding</keyword>
<dbReference type="Proteomes" id="UP000001074">
    <property type="component" value="Unassembled WGS sequence"/>
</dbReference>
<dbReference type="GO" id="GO:0003924">
    <property type="term" value="F:GTPase activity"/>
    <property type="evidence" value="ECO:0007669"/>
    <property type="project" value="InterPro"/>
</dbReference>
<dbReference type="HOGENOM" id="CLU_115217_0_0_1"/>
<organism evidence="5 6">
    <name type="scientific">Myotis lucifugus</name>
    <name type="common">Little brown bat</name>
    <dbReference type="NCBI Taxonomy" id="59463"/>
    <lineage>
        <taxon>Eukaryota</taxon>
        <taxon>Metazoa</taxon>
        <taxon>Chordata</taxon>
        <taxon>Craniata</taxon>
        <taxon>Vertebrata</taxon>
        <taxon>Euteleostomi</taxon>
        <taxon>Mammalia</taxon>
        <taxon>Eutheria</taxon>
        <taxon>Laurasiatheria</taxon>
        <taxon>Chiroptera</taxon>
        <taxon>Yangochiroptera</taxon>
        <taxon>Vespertilionidae</taxon>
        <taxon>Myotis</taxon>
    </lineage>
</organism>
<dbReference type="PANTHER" id="PTHR10751">
    <property type="entry name" value="GUANYLATE BINDING PROTEIN"/>
    <property type="match status" value="1"/>
</dbReference>
<reference evidence="5" key="2">
    <citation type="submission" date="2025-08" db="UniProtKB">
        <authorList>
            <consortium name="Ensembl"/>
        </authorList>
    </citation>
    <scope>IDENTIFICATION</scope>
</reference>
<accession>G1Q6Q6</accession>
<dbReference type="PROSITE" id="PS51715">
    <property type="entry name" value="G_GB1_RHD3"/>
    <property type="match status" value="1"/>
</dbReference>
<dbReference type="InterPro" id="IPR030386">
    <property type="entry name" value="G_GB1_RHD3_dom"/>
</dbReference>
<reference evidence="5 6" key="1">
    <citation type="journal article" date="2011" name="Nature">
        <title>A high-resolution map of human evolutionary constraint using 29 mammals.</title>
        <authorList>
            <person name="Lindblad-Toh K."/>
            <person name="Garber M."/>
            <person name="Zuk O."/>
            <person name="Lin M.F."/>
            <person name="Parker B.J."/>
            <person name="Washietl S."/>
            <person name="Kheradpour P."/>
            <person name="Ernst J."/>
            <person name="Jordan G."/>
            <person name="Mauceli E."/>
            <person name="Ward L.D."/>
            <person name="Lowe C.B."/>
            <person name="Holloway A.K."/>
            <person name="Clamp M."/>
            <person name="Gnerre S."/>
            <person name="Alfoldi J."/>
            <person name="Beal K."/>
            <person name="Chang J."/>
            <person name="Clawson H."/>
            <person name="Cuff J."/>
            <person name="Di Palma F."/>
            <person name="Fitzgerald S."/>
            <person name="Flicek P."/>
            <person name="Guttman M."/>
            <person name="Hubisz M.J."/>
            <person name="Jaffe D.B."/>
            <person name="Jungreis I."/>
            <person name="Kent W.J."/>
            <person name="Kostka D."/>
            <person name="Lara M."/>
            <person name="Martins A.L."/>
            <person name="Massingham T."/>
            <person name="Moltke I."/>
            <person name="Raney B.J."/>
            <person name="Rasmussen M.D."/>
            <person name="Robinson J."/>
            <person name="Stark A."/>
            <person name="Vilella A.J."/>
            <person name="Wen J."/>
            <person name="Xie X."/>
            <person name="Zody M.C."/>
            <person name="Baldwin J."/>
            <person name="Bloom T."/>
            <person name="Chin C.W."/>
            <person name="Heiman D."/>
            <person name="Nicol R."/>
            <person name="Nusbaum C."/>
            <person name="Young S."/>
            <person name="Wilkinson J."/>
            <person name="Worley K.C."/>
            <person name="Kovar C.L."/>
            <person name="Muzny D.M."/>
            <person name="Gibbs R.A."/>
            <person name="Cree A."/>
            <person name="Dihn H.H."/>
            <person name="Fowler G."/>
            <person name="Jhangiani S."/>
            <person name="Joshi V."/>
            <person name="Lee S."/>
            <person name="Lewis L.R."/>
            <person name="Nazareth L.V."/>
            <person name="Okwuonu G."/>
            <person name="Santibanez J."/>
            <person name="Warren W.C."/>
            <person name="Mardis E.R."/>
            <person name="Weinstock G.M."/>
            <person name="Wilson R.K."/>
            <person name="Delehaunty K."/>
            <person name="Dooling D."/>
            <person name="Fronik C."/>
            <person name="Fulton L."/>
            <person name="Fulton B."/>
            <person name="Graves T."/>
            <person name="Minx P."/>
            <person name="Sodergren E."/>
            <person name="Birney E."/>
            <person name="Margulies E.H."/>
            <person name="Herrero J."/>
            <person name="Green E.D."/>
            <person name="Haussler D."/>
            <person name="Siepel A."/>
            <person name="Goldman N."/>
            <person name="Pollard K.S."/>
            <person name="Pedersen J.S."/>
            <person name="Lander E.S."/>
            <person name="Kellis M."/>
        </authorList>
    </citation>
    <scope>NUCLEOTIDE SEQUENCE [LARGE SCALE GENOMIC DNA]</scope>
</reference>
<dbReference type="STRING" id="59463.ENSMLUP00000019389"/>
<evidence type="ECO:0000259" key="4">
    <source>
        <dbReference type="PROSITE" id="PS51715"/>
    </source>
</evidence>
<dbReference type="Ensembl" id="ENSMLUT00000025015.1">
    <property type="protein sequence ID" value="ENSMLUP00000019389.1"/>
    <property type="gene ID" value="ENSMLUG00000025170.1"/>
</dbReference>
<evidence type="ECO:0000256" key="1">
    <source>
        <dbReference type="ARBA" id="ARBA00022741"/>
    </source>
</evidence>
<dbReference type="InParanoid" id="G1Q6Q6"/>
<dbReference type="GO" id="GO:0005525">
    <property type="term" value="F:GTP binding"/>
    <property type="evidence" value="ECO:0007669"/>
    <property type="project" value="UniProtKB-KW"/>
</dbReference>
<dbReference type="eggNOG" id="KOG2037">
    <property type="taxonomic scope" value="Eukaryota"/>
</dbReference>
<dbReference type="GeneTree" id="ENSGT00940000154265"/>
<dbReference type="OMA" id="LANFINM"/>
<sequence length="207" mass="23150">LQLTMASGYTMMDPICLVENQNNQLIVNTTALEILVKIFQPVVVVAIAGLYRTGKSYLMNRLAGQNHGFPLGSTVRSETKGIWMWCVPHPSKLNHTLVLLDTEGLGDVEKGDSKNDSWIFALAILLSSMFVYNSMSSINHQALEQLHYVTEITKLIRAKSSPSSGEVGDSEDFVSFFPDFVWVVLELKLDGRTITEEEYLENAFMLL</sequence>
<dbReference type="FunFam" id="3.40.50.300:FF:000422">
    <property type="entry name" value="Guanylate-binding protein 1"/>
    <property type="match status" value="1"/>
</dbReference>
<feature type="domain" description="GB1/RHD3-type G" evidence="4">
    <location>
        <begin position="39"/>
        <end position="207"/>
    </location>
</feature>
<evidence type="ECO:0000256" key="3">
    <source>
        <dbReference type="PROSITE-ProRule" id="PRU01052"/>
    </source>
</evidence>
<evidence type="ECO:0000313" key="6">
    <source>
        <dbReference type="Proteomes" id="UP000001074"/>
    </source>
</evidence>
<comment type="similarity">
    <text evidence="3">Belongs to the TRAFAC class dynamin-like GTPase superfamily. GB1/RHD3 GTPase family.</text>
</comment>
<protein>
    <recommendedName>
        <fullName evidence="4">GB1/RHD3-type G domain-containing protein</fullName>
    </recommendedName>
</protein>
<proteinExistence type="inferred from homology"/>
<dbReference type="Gene3D" id="3.40.50.300">
    <property type="entry name" value="P-loop containing nucleotide triphosphate hydrolases"/>
    <property type="match status" value="1"/>
</dbReference>
<evidence type="ECO:0000256" key="2">
    <source>
        <dbReference type="ARBA" id="ARBA00023134"/>
    </source>
</evidence>
<reference evidence="5" key="3">
    <citation type="submission" date="2025-09" db="UniProtKB">
        <authorList>
            <consortium name="Ensembl"/>
        </authorList>
    </citation>
    <scope>IDENTIFICATION</scope>
</reference>
<dbReference type="InterPro" id="IPR027417">
    <property type="entry name" value="P-loop_NTPase"/>
</dbReference>
<dbReference type="CDD" id="cd01851">
    <property type="entry name" value="GBP"/>
    <property type="match status" value="1"/>
</dbReference>
<dbReference type="InterPro" id="IPR015894">
    <property type="entry name" value="Guanylate-bd_N"/>
</dbReference>